<comment type="caution">
    <text evidence="1">The sequence shown here is derived from an EMBL/GenBank/DDBJ whole genome shotgun (WGS) entry which is preliminary data.</text>
</comment>
<dbReference type="EMBL" id="JAUTXU010000193">
    <property type="protein sequence ID" value="KAK3699788.1"/>
    <property type="molecule type" value="Genomic_DNA"/>
</dbReference>
<protein>
    <submittedName>
        <fullName evidence="1">Uncharacterized protein</fullName>
    </submittedName>
</protein>
<gene>
    <name evidence="1" type="ORF">LTR37_016297</name>
</gene>
<keyword evidence="2" id="KW-1185">Reference proteome</keyword>
<reference evidence="1" key="1">
    <citation type="submission" date="2023-07" db="EMBL/GenBank/DDBJ databases">
        <title>Black Yeasts Isolated from many extreme environments.</title>
        <authorList>
            <person name="Coleine C."/>
            <person name="Stajich J.E."/>
            <person name="Selbmann L."/>
        </authorList>
    </citation>
    <scope>NUCLEOTIDE SEQUENCE</scope>
    <source>
        <strain evidence="1">CCFEE 5714</strain>
    </source>
</reference>
<evidence type="ECO:0000313" key="2">
    <source>
        <dbReference type="Proteomes" id="UP001281147"/>
    </source>
</evidence>
<proteinExistence type="predicted"/>
<sequence length="233" mass="26594">MQHPNFPSIARSLNINRSLVLNLSLTKSRITESDYYRDLRLGTDDEPLEEVQAIDRFIDEMKIAIDSDVTRLDIETAARNMILAEAAVRETRSGTTLTVLAVIFAPVSLAASVFGMNVQEVNATGHGIWIFLVCVFVSLALAFLAWAFCKIFIRARMNRRLLRRYREQQSHRPLSSRYDESDPLAALEECGNMRDKQNALPCHWRHLWAYHLGLASVDDLGIKERDLATDNMW</sequence>
<evidence type="ECO:0000313" key="1">
    <source>
        <dbReference type="EMBL" id="KAK3699788.1"/>
    </source>
</evidence>
<organism evidence="1 2">
    <name type="scientific">Vermiconidia calcicola</name>
    <dbReference type="NCBI Taxonomy" id="1690605"/>
    <lineage>
        <taxon>Eukaryota</taxon>
        <taxon>Fungi</taxon>
        <taxon>Dikarya</taxon>
        <taxon>Ascomycota</taxon>
        <taxon>Pezizomycotina</taxon>
        <taxon>Dothideomycetes</taxon>
        <taxon>Dothideomycetidae</taxon>
        <taxon>Mycosphaerellales</taxon>
        <taxon>Extremaceae</taxon>
        <taxon>Vermiconidia</taxon>
    </lineage>
</organism>
<dbReference type="Proteomes" id="UP001281147">
    <property type="component" value="Unassembled WGS sequence"/>
</dbReference>
<accession>A0ACC3MNG2</accession>
<name>A0ACC3MNG2_9PEZI</name>